<proteinExistence type="inferred from homology"/>
<dbReference type="Proteomes" id="UP000039046">
    <property type="component" value="Unassembled WGS sequence"/>
</dbReference>
<dbReference type="STRING" id="1531966.A0A0A1TMZ6"/>
<comment type="similarity">
    <text evidence="5">Belongs to the SAT4 family.</text>
</comment>
<feature type="transmembrane region" description="Helical" evidence="6">
    <location>
        <begin position="182"/>
        <end position="202"/>
    </location>
</feature>
<evidence type="ECO:0000313" key="9">
    <source>
        <dbReference type="Proteomes" id="UP000039046"/>
    </source>
</evidence>
<dbReference type="EMBL" id="CDHN01000004">
    <property type="protein sequence ID" value="CEJ91767.1"/>
    <property type="molecule type" value="Genomic_DNA"/>
</dbReference>
<feature type="transmembrane region" description="Helical" evidence="6">
    <location>
        <begin position="20"/>
        <end position="41"/>
    </location>
</feature>
<dbReference type="OrthoDB" id="5429740at2759"/>
<feature type="transmembrane region" description="Helical" evidence="6">
    <location>
        <begin position="131"/>
        <end position="153"/>
    </location>
</feature>
<evidence type="ECO:0000259" key="7">
    <source>
        <dbReference type="Pfam" id="PF20684"/>
    </source>
</evidence>
<gene>
    <name evidence="8" type="ORF">VHEMI07459</name>
</gene>
<keyword evidence="3 6" id="KW-1133">Transmembrane helix</keyword>
<evidence type="ECO:0000256" key="5">
    <source>
        <dbReference type="ARBA" id="ARBA00038359"/>
    </source>
</evidence>
<evidence type="ECO:0000256" key="6">
    <source>
        <dbReference type="SAM" id="Phobius"/>
    </source>
</evidence>
<dbReference type="Pfam" id="PF20684">
    <property type="entry name" value="Fung_rhodopsin"/>
    <property type="match status" value="1"/>
</dbReference>
<organism evidence="8 9">
    <name type="scientific">[Torrubiella] hemipterigena</name>
    <dbReference type="NCBI Taxonomy" id="1531966"/>
    <lineage>
        <taxon>Eukaryota</taxon>
        <taxon>Fungi</taxon>
        <taxon>Dikarya</taxon>
        <taxon>Ascomycota</taxon>
        <taxon>Pezizomycotina</taxon>
        <taxon>Sordariomycetes</taxon>
        <taxon>Hypocreomycetidae</taxon>
        <taxon>Hypocreales</taxon>
        <taxon>Clavicipitaceae</taxon>
        <taxon>Clavicipitaceae incertae sedis</taxon>
        <taxon>'Torrubiella' clade</taxon>
    </lineage>
</organism>
<evidence type="ECO:0000256" key="1">
    <source>
        <dbReference type="ARBA" id="ARBA00004141"/>
    </source>
</evidence>
<feature type="transmembrane region" description="Helical" evidence="6">
    <location>
        <begin position="94"/>
        <end position="119"/>
    </location>
</feature>
<evidence type="ECO:0000256" key="4">
    <source>
        <dbReference type="ARBA" id="ARBA00023136"/>
    </source>
</evidence>
<keyword evidence="2 6" id="KW-0812">Transmembrane</keyword>
<sequence>MSGPTSTQREGQGMHRGTQLLLMFWVWTLTILILVSLRFYVRRKLRAIGWDDWTMLISISIFSTATALLSYYASDHAPKYFILPPVEALREATKWAWIIQPPMILTFGAAKTSVALLILRLIAKTTFWRRWILYVIIFVVIVGNSLAVVITFAQCTPVSALWMPEMLDADCWDPVIQEHYNYFLGACNTTADVVLALLPMTFIPQLSIKIGRKIVLCMLLSLGISAAVAGIIKMRYLVVLTERKDNFIVNVFHLLVWSGAEGFVIMFCGNLLPLQPLWDRFITRQLDGDFRRKINNEHMVPRAVNFSLTKTNLGSGSPSQGSCRTEQYELGEGQIRATTRITVVTRVEDIV</sequence>
<dbReference type="InterPro" id="IPR049326">
    <property type="entry name" value="Rhodopsin_dom_fungi"/>
</dbReference>
<dbReference type="InterPro" id="IPR052337">
    <property type="entry name" value="SAT4-like"/>
</dbReference>
<protein>
    <recommendedName>
        <fullName evidence="7">Rhodopsin domain-containing protein</fullName>
    </recommendedName>
</protein>
<feature type="transmembrane region" description="Helical" evidence="6">
    <location>
        <begin position="252"/>
        <end position="274"/>
    </location>
</feature>
<feature type="transmembrane region" description="Helical" evidence="6">
    <location>
        <begin position="214"/>
        <end position="232"/>
    </location>
</feature>
<evidence type="ECO:0000256" key="2">
    <source>
        <dbReference type="ARBA" id="ARBA00022692"/>
    </source>
</evidence>
<accession>A0A0A1TMZ6</accession>
<evidence type="ECO:0000313" key="8">
    <source>
        <dbReference type="EMBL" id="CEJ91767.1"/>
    </source>
</evidence>
<dbReference type="PANTHER" id="PTHR33048">
    <property type="entry name" value="PTH11-LIKE INTEGRAL MEMBRANE PROTEIN (AFU_ORTHOLOGUE AFUA_5G11245)"/>
    <property type="match status" value="1"/>
</dbReference>
<keyword evidence="9" id="KW-1185">Reference proteome</keyword>
<name>A0A0A1TMZ6_9HYPO</name>
<dbReference type="GO" id="GO:0016020">
    <property type="term" value="C:membrane"/>
    <property type="evidence" value="ECO:0007669"/>
    <property type="project" value="UniProtKB-SubCell"/>
</dbReference>
<feature type="transmembrane region" description="Helical" evidence="6">
    <location>
        <begin position="53"/>
        <end position="74"/>
    </location>
</feature>
<comment type="subcellular location">
    <subcellularLocation>
        <location evidence="1">Membrane</location>
        <topology evidence="1">Multi-pass membrane protein</topology>
    </subcellularLocation>
</comment>
<evidence type="ECO:0000256" key="3">
    <source>
        <dbReference type="ARBA" id="ARBA00022989"/>
    </source>
</evidence>
<dbReference type="PANTHER" id="PTHR33048:SF47">
    <property type="entry name" value="INTEGRAL MEMBRANE PROTEIN-RELATED"/>
    <property type="match status" value="1"/>
</dbReference>
<reference evidence="8 9" key="1">
    <citation type="journal article" date="2015" name="Genome Announc.">
        <title>Draft Genome Sequence and Gene Annotation of the Entomopathogenic Fungus Verticillium hemipterigenum.</title>
        <authorList>
            <person name="Horn F."/>
            <person name="Habel A."/>
            <person name="Scharf D.H."/>
            <person name="Dworschak J."/>
            <person name="Brakhage A.A."/>
            <person name="Guthke R."/>
            <person name="Hertweck C."/>
            <person name="Linde J."/>
        </authorList>
    </citation>
    <scope>NUCLEOTIDE SEQUENCE [LARGE SCALE GENOMIC DNA]</scope>
</reference>
<dbReference type="AlphaFoldDB" id="A0A0A1TMZ6"/>
<dbReference type="HOGENOM" id="CLU_028200_3_7_1"/>
<feature type="domain" description="Rhodopsin" evidence="7">
    <location>
        <begin position="37"/>
        <end position="279"/>
    </location>
</feature>
<keyword evidence="4 6" id="KW-0472">Membrane</keyword>